<proteinExistence type="predicted"/>
<evidence type="ECO:0000313" key="3">
    <source>
        <dbReference type="Proteomes" id="UP000005239"/>
    </source>
</evidence>
<feature type="region of interest" description="Disordered" evidence="1">
    <location>
        <begin position="1"/>
        <end position="29"/>
    </location>
</feature>
<reference evidence="3" key="1">
    <citation type="journal article" date="2008" name="Nat. Genet.">
        <title>The Pristionchus pacificus genome provides a unique perspective on nematode lifestyle and parasitism.</title>
        <authorList>
            <person name="Dieterich C."/>
            <person name="Clifton S.W."/>
            <person name="Schuster L.N."/>
            <person name="Chinwalla A."/>
            <person name="Delehaunty K."/>
            <person name="Dinkelacker I."/>
            <person name="Fulton L."/>
            <person name="Fulton R."/>
            <person name="Godfrey J."/>
            <person name="Minx P."/>
            <person name="Mitreva M."/>
            <person name="Roeseler W."/>
            <person name="Tian H."/>
            <person name="Witte H."/>
            <person name="Yang S.P."/>
            <person name="Wilson R.K."/>
            <person name="Sommer R.J."/>
        </authorList>
    </citation>
    <scope>NUCLEOTIDE SEQUENCE [LARGE SCALE GENOMIC DNA]</scope>
    <source>
        <strain evidence="3">PS312</strain>
    </source>
</reference>
<organism evidence="2 3">
    <name type="scientific">Pristionchus pacificus</name>
    <name type="common">Parasitic nematode worm</name>
    <dbReference type="NCBI Taxonomy" id="54126"/>
    <lineage>
        <taxon>Eukaryota</taxon>
        <taxon>Metazoa</taxon>
        <taxon>Ecdysozoa</taxon>
        <taxon>Nematoda</taxon>
        <taxon>Chromadorea</taxon>
        <taxon>Rhabditida</taxon>
        <taxon>Rhabditina</taxon>
        <taxon>Diplogasteromorpha</taxon>
        <taxon>Diplogasteroidea</taxon>
        <taxon>Neodiplogasteridae</taxon>
        <taxon>Pristionchus</taxon>
    </lineage>
</organism>
<dbReference type="AlphaFoldDB" id="A0A2A6BS19"/>
<evidence type="ECO:0000313" key="2">
    <source>
        <dbReference type="EnsemblMetazoa" id="PPA37445.1"/>
    </source>
</evidence>
<dbReference type="Gene3D" id="2.60.210.10">
    <property type="entry name" value="Apoptosis, Tumor Necrosis Factor Receptor Associated Protein 2, Chain A"/>
    <property type="match status" value="1"/>
</dbReference>
<dbReference type="InterPro" id="IPR008974">
    <property type="entry name" value="TRAF-like"/>
</dbReference>
<dbReference type="InterPro" id="IPR011333">
    <property type="entry name" value="SKP1/BTB/POZ_sf"/>
</dbReference>
<accession>A0A8R1YTD0</accession>
<dbReference type="Pfam" id="PF00651">
    <property type="entry name" value="BTB"/>
    <property type="match status" value="1"/>
</dbReference>
<dbReference type="SMART" id="SM00225">
    <property type="entry name" value="BTB"/>
    <property type="match status" value="1"/>
</dbReference>
<dbReference type="PANTHER" id="PTHR47022:SF1">
    <property type="entry name" value="BTB AND MATH DOMAIN-CONTAINING PROTEIN 36-RELATED"/>
    <property type="match status" value="1"/>
</dbReference>
<protein>
    <submittedName>
        <fullName evidence="2">BTB domain-containing protein</fullName>
    </submittedName>
</protein>
<dbReference type="PANTHER" id="PTHR47022">
    <property type="entry name" value="BTB AND MATH DOMAIN-CONTAINING PROTEIN 36-RELATED"/>
    <property type="match status" value="1"/>
</dbReference>
<dbReference type="InterPro" id="IPR000210">
    <property type="entry name" value="BTB/POZ_dom"/>
</dbReference>
<dbReference type="Pfam" id="PF22486">
    <property type="entry name" value="MATH_2"/>
    <property type="match status" value="1"/>
</dbReference>
<dbReference type="SUPFAM" id="SSF54695">
    <property type="entry name" value="POZ domain"/>
    <property type="match status" value="1"/>
</dbReference>
<sequence length="337" mass="38780">MAPAKRKATTTVDAARKESRRSTSVASERIPHRNVLPANIRPDPEAQHKQTIMWNCDNVSTIDDNGRNSPTYTIRGMKWYIRVRTETSERTQNEQQFSVYIYCLEKNNLDTWYADVLSNVTLINRRDTTKNKKERFSYRFSHGLSNSGYASFVKMSELLAPEQARTIIIIGYILNNTIKIEVVISVVKIHGLTPPATVYDFTQPIEHLTDGILIVGGKPVHISKQILATNSPVFEALFFRGFREAKQEEIELEEVDYDEFVELLQTLYVPDKEINPTNCGYLLKMADRFQMKHSILLKLQKPSDVVSLKNQRDYVPISDTMKLIVTEHQLKLMNKKP</sequence>
<dbReference type="CDD" id="cd18186">
    <property type="entry name" value="BTB_POZ_ZBTB_KLHL-like"/>
    <property type="match status" value="1"/>
</dbReference>
<dbReference type="PROSITE" id="PS50144">
    <property type="entry name" value="MATH"/>
    <property type="match status" value="1"/>
</dbReference>
<dbReference type="PROSITE" id="PS50097">
    <property type="entry name" value="BTB"/>
    <property type="match status" value="1"/>
</dbReference>
<name>A0A2A6BS19_PRIPA</name>
<dbReference type="Proteomes" id="UP000005239">
    <property type="component" value="Unassembled WGS sequence"/>
</dbReference>
<dbReference type="Gene3D" id="3.30.710.10">
    <property type="entry name" value="Potassium Channel Kv1.1, Chain A"/>
    <property type="match status" value="1"/>
</dbReference>
<evidence type="ECO:0000256" key="1">
    <source>
        <dbReference type="SAM" id="MobiDB-lite"/>
    </source>
</evidence>
<accession>A0A2A6BS19</accession>
<dbReference type="SUPFAM" id="SSF49599">
    <property type="entry name" value="TRAF domain-like"/>
    <property type="match status" value="1"/>
</dbReference>
<dbReference type="InterPro" id="IPR002083">
    <property type="entry name" value="MATH/TRAF_dom"/>
</dbReference>
<keyword evidence="3" id="KW-1185">Reference proteome</keyword>
<reference evidence="2" key="2">
    <citation type="submission" date="2022-06" db="UniProtKB">
        <authorList>
            <consortium name="EnsemblMetazoa"/>
        </authorList>
    </citation>
    <scope>IDENTIFICATION</scope>
    <source>
        <strain evidence="2">PS312</strain>
    </source>
</reference>
<dbReference type="CDD" id="cd00121">
    <property type="entry name" value="MATH"/>
    <property type="match status" value="1"/>
</dbReference>
<dbReference type="OrthoDB" id="5779963at2759"/>
<gene>
    <name evidence="2" type="primary">WBGene00275814</name>
</gene>
<dbReference type="EnsemblMetazoa" id="PPA37445.1">
    <property type="protein sequence ID" value="PPA37445.1"/>
    <property type="gene ID" value="WBGene00275814"/>
</dbReference>